<evidence type="ECO:0000256" key="5">
    <source>
        <dbReference type="SAM" id="MobiDB-lite"/>
    </source>
</evidence>
<reference evidence="7" key="1">
    <citation type="submission" date="2021-01" db="EMBL/GenBank/DDBJ databases">
        <title>Tabrizicola alba sp. nov. a motile alkaliphilic bacterium isolated from a soda lake.</title>
        <authorList>
            <person name="Szuroczki S."/>
            <person name="Abbaszade G."/>
            <person name="Schumann P."/>
            <person name="Toth E."/>
        </authorList>
    </citation>
    <scope>NUCLEOTIDE SEQUENCE</scope>
    <source>
        <strain evidence="7">DMG-N-6</strain>
    </source>
</reference>
<feature type="region of interest" description="Disordered" evidence="5">
    <location>
        <begin position="449"/>
        <end position="509"/>
    </location>
</feature>
<dbReference type="SUPFAM" id="SSF56349">
    <property type="entry name" value="DNA breaking-rejoining enzymes"/>
    <property type="match status" value="1"/>
</dbReference>
<dbReference type="Pfam" id="PF22022">
    <property type="entry name" value="Phage_int_M"/>
    <property type="match status" value="1"/>
</dbReference>
<organism evidence="7 8">
    <name type="scientific">Szabonella alba</name>
    <dbReference type="NCBI Taxonomy" id="2804194"/>
    <lineage>
        <taxon>Bacteria</taxon>
        <taxon>Pseudomonadati</taxon>
        <taxon>Pseudomonadota</taxon>
        <taxon>Alphaproteobacteria</taxon>
        <taxon>Rhodobacterales</taxon>
        <taxon>Paracoccaceae</taxon>
        <taxon>Szabonella</taxon>
    </lineage>
</organism>
<dbReference type="PANTHER" id="PTHR30629:SF2">
    <property type="entry name" value="PROPHAGE INTEGRASE INTS-RELATED"/>
    <property type="match status" value="1"/>
</dbReference>
<feature type="compositionally biased region" description="Polar residues" evidence="5">
    <location>
        <begin position="449"/>
        <end position="463"/>
    </location>
</feature>
<evidence type="ECO:0000313" key="7">
    <source>
        <dbReference type="EMBL" id="MBL4919139.1"/>
    </source>
</evidence>
<keyword evidence="2" id="KW-0229">DNA integration</keyword>
<feature type="domain" description="Phage integrase central" evidence="6">
    <location>
        <begin position="84"/>
        <end position="171"/>
    </location>
</feature>
<keyword evidence="3" id="KW-0238">DNA-binding</keyword>
<dbReference type="Proteomes" id="UP000648908">
    <property type="component" value="Unassembled WGS sequence"/>
</dbReference>
<dbReference type="Gene3D" id="1.10.443.10">
    <property type="entry name" value="Intergrase catalytic core"/>
    <property type="match status" value="1"/>
</dbReference>
<comment type="similarity">
    <text evidence="1">Belongs to the 'phage' integrase family.</text>
</comment>
<gene>
    <name evidence="7" type="ORF">JL811_18105</name>
</gene>
<dbReference type="PANTHER" id="PTHR30629">
    <property type="entry name" value="PROPHAGE INTEGRASE"/>
    <property type="match status" value="1"/>
</dbReference>
<dbReference type="GO" id="GO:0015074">
    <property type="term" value="P:DNA integration"/>
    <property type="evidence" value="ECO:0007669"/>
    <property type="project" value="UniProtKB-KW"/>
</dbReference>
<evidence type="ECO:0000259" key="6">
    <source>
        <dbReference type="Pfam" id="PF22022"/>
    </source>
</evidence>
<evidence type="ECO:0000313" key="8">
    <source>
        <dbReference type="Proteomes" id="UP000648908"/>
    </source>
</evidence>
<evidence type="ECO:0000256" key="1">
    <source>
        <dbReference type="ARBA" id="ARBA00008857"/>
    </source>
</evidence>
<evidence type="ECO:0000256" key="3">
    <source>
        <dbReference type="ARBA" id="ARBA00023125"/>
    </source>
</evidence>
<dbReference type="GO" id="GO:0006310">
    <property type="term" value="P:DNA recombination"/>
    <property type="evidence" value="ECO:0007669"/>
    <property type="project" value="UniProtKB-KW"/>
</dbReference>
<sequence length="509" mass="55986">MSGTKAFYFRSGTWIKIGDYPDIKLALANEFAIVAKRLIKEGYGKDALQRGFALAETATELEAVVKRAVLSGVSGTKVPNYDDVLADWFATVEFGLQEGPSRRRPQAIHDHHISPKIGARPINDIRRRETIEVLSDLFRDKPVTAGHALGHLNKVFERAVNLEFIDANPVQPRAAFPRTARQKKHHGTLDPSRMPELWLWLQDRSASETAKMAILTTMCTAHRIGVIVNAEWAHIDLETGIWTVPARKDKSTVGRMKSGRAYALKLPPHLLDLLLVLKQNPRQRYVFESPSTTGPISPNAILKLLKTFEPSLTTHGFRNSIKVWCRNAISAIPDYVADARPERRGRYLAAYLGKAEPSQRLFRGVLTDNRKKPMCGVAFGGTERNGIYDSDQGFIVGTVFRGDRFFISKSLQQAADRQMKAAHTGLGAVQRLPPARDLGKGAALDQVATSPQGQALSQRNFSCGTGGSGPEPGRAVSWRPEKPVSVSQSFKGLPDRSGASQNRAAGPDG</sequence>
<dbReference type="InterPro" id="IPR050808">
    <property type="entry name" value="Phage_Integrase"/>
</dbReference>
<dbReference type="InterPro" id="IPR053876">
    <property type="entry name" value="Phage_int_M"/>
</dbReference>
<dbReference type="InterPro" id="IPR011010">
    <property type="entry name" value="DNA_brk_join_enz"/>
</dbReference>
<dbReference type="GO" id="GO:0003677">
    <property type="term" value="F:DNA binding"/>
    <property type="evidence" value="ECO:0007669"/>
    <property type="project" value="UniProtKB-KW"/>
</dbReference>
<dbReference type="InterPro" id="IPR010998">
    <property type="entry name" value="Integrase_recombinase_N"/>
</dbReference>
<keyword evidence="8" id="KW-1185">Reference proteome</keyword>
<dbReference type="RefSeq" id="WP_202690117.1">
    <property type="nucleotide sequence ID" value="NZ_JAESVN010000013.1"/>
</dbReference>
<accession>A0A8K0VGB1</accession>
<dbReference type="Gene3D" id="1.10.150.130">
    <property type="match status" value="1"/>
</dbReference>
<evidence type="ECO:0000256" key="2">
    <source>
        <dbReference type="ARBA" id="ARBA00022908"/>
    </source>
</evidence>
<dbReference type="EMBL" id="JAESVN010000013">
    <property type="protein sequence ID" value="MBL4919139.1"/>
    <property type="molecule type" value="Genomic_DNA"/>
</dbReference>
<proteinExistence type="inferred from homology"/>
<name>A0A8K0VGB1_9RHOB</name>
<protein>
    <submittedName>
        <fullName evidence="7">Integrase</fullName>
    </submittedName>
</protein>
<evidence type="ECO:0000256" key="4">
    <source>
        <dbReference type="ARBA" id="ARBA00023172"/>
    </source>
</evidence>
<keyword evidence="4" id="KW-0233">DNA recombination</keyword>
<dbReference type="InterPro" id="IPR013762">
    <property type="entry name" value="Integrase-like_cat_sf"/>
</dbReference>
<dbReference type="AlphaFoldDB" id="A0A8K0VGB1"/>
<comment type="caution">
    <text evidence="7">The sequence shown here is derived from an EMBL/GenBank/DDBJ whole genome shotgun (WGS) entry which is preliminary data.</text>
</comment>